<keyword evidence="9" id="KW-0413">Isomerase</keyword>
<dbReference type="PANTHER" id="PTHR30153">
    <property type="entry name" value="REPLICATIVE DNA HELICASE DNAB"/>
    <property type="match status" value="1"/>
</dbReference>
<evidence type="ECO:0000256" key="1">
    <source>
        <dbReference type="ARBA" id="ARBA00008428"/>
    </source>
</evidence>
<dbReference type="PANTHER" id="PTHR30153:SF2">
    <property type="entry name" value="REPLICATIVE DNA HELICASE"/>
    <property type="match status" value="1"/>
</dbReference>
<dbReference type="RefSeq" id="WP_155034409.1">
    <property type="nucleotide sequence ID" value="NZ_JBHTIG010000060.1"/>
</dbReference>
<dbReference type="InterPro" id="IPR003593">
    <property type="entry name" value="AAA+_ATPase"/>
</dbReference>
<dbReference type="AlphaFoldDB" id="A0A7K1GIQ1"/>
<dbReference type="OrthoDB" id="1404965at2"/>
<evidence type="ECO:0000256" key="10">
    <source>
        <dbReference type="ARBA" id="ARBA00044969"/>
    </source>
</evidence>
<evidence type="ECO:0000256" key="4">
    <source>
        <dbReference type="ARBA" id="ARBA00022741"/>
    </source>
</evidence>
<dbReference type="Proteomes" id="UP000488936">
    <property type="component" value="Unassembled WGS sequence"/>
</dbReference>
<feature type="domain" description="SF4 helicase" evidence="12">
    <location>
        <begin position="179"/>
        <end position="455"/>
    </location>
</feature>
<evidence type="ECO:0000256" key="7">
    <source>
        <dbReference type="ARBA" id="ARBA00022840"/>
    </source>
</evidence>
<dbReference type="InterPro" id="IPR007694">
    <property type="entry name" value="DNA_helicase_DnaB-like_C"/>
</dbReference>
<accession>A0A7K1GIQ1</accession>
<dbReference type="Pfam" id="PF00772">
    <property type="entry name" value="DnaB"/>
    <property type="match status" value="1"/>
</dbReference>
<evidence type="ECO:0000256" key="9">
    <source>
        <dbReference type="ARBA" id="ARBA00023235"/>
    </source>
</evidence>
<dbReference type="GO" id="GO:0043139">
    <property type="term" value="F:5'-3' DNA helicase activity"/>
    <property type="evidence" value="ECO:0007669"/>
    <property type="project" value="UniProtKB-EC"/>
</dbReference>
<dbReference type="Pfam" id="PF03796">
    <property type="entry name" value="DnaB_C"/>
    <property type="match status" value="1"/>
</dbReference>
<dbReference type="SMART" id="SM00382">
    <property type="entry name" value="AAA"/>
    <property type="match status" value="1"/>
</dbReference>
<dbReference type="GO" id="GO:1990077">
    <property type="term" value="C:primosome complex"/>
    <property type="evidence" value="ECO:0007669"/>
    <property type="project" value="UniProtKB-KW"/>
</dbReference>
<evidence type="ECO:0000259" key="12">
    <source>
        <dbReference type="PROSITE" id="PS51199"/>
    </source>
</evidence>
<organism evidence="13 14">
    <name type="scientific">Myroides pelagicus</name>
    <dbReference type="NCBI Taxonomy" id="270914"/>
    <lineage>
        <taxon>Bacteria</taxon>
        <taxon>Pseudomonadati</taxon>
        <taxon>Bacteroidota</taxon>
        <taxon>Flavobacteriia</taxon>
        <taxon>Flavobacteriales</taxon>
        <taxon>Flavobacteriaceae</taxon>
        <taxon>Myroides</taxon>
    </lineage>
</organism>
<dbReference type="GO" id="GO:0016787">
    <property type="term" value="F:hydrolase activity"/>
    <property type="evidence" value="ECO:0007669"/>
    <property type="project" value="UniProtKB-KW"/>
</dbReference>
<evidence type="ECO:0000256" key="11">
    <source>
        <dbReference type="ARBA" id="ARBA00048954"/>
    </source>
</evidence>
<comment type="caution">
    <text evidence="13">The sequence shown here is derived from an EMBL/GenBank/DDBJ whole genome shotgun (WGS) entry which is preliminary data.</text>
</comment>
<dbReference type="GO" id="GO:0005829">
    <property type="term" value="C:cytosol"/>
    <property type="evidence" value="ECO:0007669"/>
    <property type="project" value="TreeGrafter"/>
</dbReference>
<reference evidence="13 14" key="1">
    <citation type="journal article" date="2006" name="Int. J. Syst. Evol. Microbiol.">
        <title>Myroides pelagicus sp. nov., isolated from seawater in Thailand.</title>
        <authorList>
            <person name="Yoon J."/>
            <person name="Maneerat S."/>
            <person name="Kawai F."/>
            <person name="Yokota A."/>
        </authorList>
    </citation>
    <scope>NUCLEOTIDE SEQUENCE [LARGE SCALE GENOMIC DNA]</scope>
    <source>
        <strain evidence="13 14">SM1T</strain>
    </source>
</reference>
<dbReference type="SUPFAM" id="SSF52540">
    <property type="entry name" value="P-loop containing nucleoside triphosphate hydrolases"/>
    <property type="match status" value="1"/>
</dbReference>
<dbReference type="InterPro" id="IPR016136">
    <property type="entry name" value="DNA_helicase_N/primase_C"/>
</dbReference>
<dbReference type="GO" id="GO:0006269">
    <property type="term" value="P:DNA replication, synthesis of primer"/>
    <property type="evidence" value="ECO:0007669"/>
    <property type="project" value="UniProtKB-KW"/>
</dbReference>
<name>A0A7K1GIQ1_9FLAO</name>
<dbReference type="EC" id="5.6.2.3" evidence="10"/>
<protein>
    <recommendedName>
        <fullName evidence="10">DNA 5'-3' helicase</fullName>
        <ecNumber evidence="10">5.6.2.3</ecNumber>
    </recommendedName>
</protein>
<keyword evidence="3" id="KW-0235">DNA replication</keyword>
<gene>
    <name evidence="13" type="ORF">GJV77_00565</name>
</gene>
<evidence type="ECO:0000256" key="8">
    <source>
        <dbReference type="ARBA" id="ARBA00023125"/>
    </source>
</evidence>
<dbReference type="EMBL" id="WMJY01000001">
    <property type="protein sequence ID" value="MTH28419.1"/>
    <property type="molecule type" value="Genomic_DNA"/>
</dbReference>
<evidence type="ECO:0000256" key="2">
    <source>
        <dbReference type="ARBA" id="ARBA00022515"/>
    </source>
</evidence>
<dbReference type="InterPro" id="IPR027417">
    <property type="entry name" value="P-loop_NTPase"/>
</dbReference>
<dbReference type="InterPro" id="IPR007693">
    <property type="entry name" value="DNA_helicase_DnaB-like_N"/>
</dbReference>
<sequence>MSEVVKKNLPHSFDIEEAVIGAMLVDKNGVEEAMQVIKDSSAFYDPKHIEIFEAIQKLYSNSEPIDLLTVAKQLRSNDSSVGPEEIVSISQKIVSSAHVEYHSMILLQYRIRRMIVMFNTSVTVAAMDETVDVFDLIARWQNEFDSVADVITKGRASVSIYETMKELTKRIEFISKSTGDNSITGIPTGFKRIDRFTSGYQPGDLIILAARPGMGKTSLVLKTVLENAKVGNAVGFYSLEMDRVQLTGKIVANDTNYHLKQLLKTGFDKPQYWESYMVEHNPRISDYPIHIVDEGGGDISDIVVQARQWKRKYGIKLLVVDYLQLVGDKTKKGNRENEVSSVSRRFKLLAKELKIPVIVLAQLSRAVESRPNKRPLLSDLRESGSIEQDADIVQFIYRPDYYSIEIEGNHEYEEMVSEGANTEVIFAKYRGGSTGTTNLKWIGDKTKFVDPTDPNESVSKLPDGNVYNNSSQIVGDLPNATDVFGDGSPF</sequence>
<dbReference type="GO" id="GO:0005524">
    <property type="term" value="F:ATP binding"/>
    <property type="evidence" value="ECO:0007669"/>
    <property type="project" value="UniProtKB-KW"/>
</dbReference>
<keyword evidence="2" id="KW-0639">Primosome</keyword>
<dbReference type="SUPFAM" id="SSF48024">
    <property type="entry name" value="N-terminal domain of DnaB helicase"/>
    <property type="match status" value="1"/>
</dbReference>
<proteinExistence type="inferred from homology"/>
<evidence type="ECO:0000313" key="14">
    <source>
        <dbReference type="Proteomes" id="UP000488936"/>
    </source>
</evidence>
<keyword evidence="7" id="KW-0067">ATP-binding</keyword>
<keyword evidence="6 13" id="KW-0347">Helicase</keyword>
<evidence type="ECO:0000256" key="6">
    <source>
        <dbReference type="ARBA" id="ARBA00022806"/>
    </source>
</evidence>
<keyword evidence="4" id="KW-0547">Nucleotide-binding</keyword>
<keyword evidence="8" id="KW-0238">DNA-binding</keyword>
<dbReference type="Gene3D" id="3.40.50.300">
    <property type="entry name" value="P-loop containing nucleotide triphosphate hydrolases"/>
    <property type="match status" value="1"/>
</dbReference>
<dbReference type="CDD" id="cd00984">
    <property type="entry name" value="DnaB_C"/>
    <property type="match status" value="1"/>
</dbReference>
<dbReference type="GO" id="GO:0003677">
    <property type="term" value="F:DNA binding"/>
    <property type="evidence" value="ECO:0007669"/>
    <property type="project" value="UniProtKB-KW"/>
</dbReference>
<evidence type="ECO:0000256" key="3">
    <source>
        <dbReference type="ARBA" id="ARBA00022705"/>
    </source>
</evidence>
<dbReference type="Gene3D" id="1.10.860.10">
    <property type="entry name" value="DNAb Helicase, Chain A"/>
    <property type="match status" value="1"/>
</dbReference>
<comment type="catalytic activity">
    <reaction evidence="11">
        <text>ATP + H2O = ADP + phosphate + H(+)</text>
        <dbReference type="Rhea" id="RHEA:13065"/>
        <dbReference type="ChEBI" id="CHEBI:15377"/>
        <dbReference type="ChEBI" id="CHEBI:15378"/>
        <dbReference type="ChEBI" id="CHEBI:30616"/>
        <dbReference type="ChEBI" id="CHEBI:43474"/>
        <dbReference type="ChEBI" id="CHEBI:456216"/>
        <dbReference type="EC" id="5.6.2.3"/>
    </reaction>
</comment>
<keyword evidence="14" id="KW-1185">Reference proteome</keyword>
<dbReference type="InterPro" id="IPR036185">
    <property type="entry name" value="DNA_heli_DnaB-like_N_sf"/>
</dbReference>
<evidence type="ECO:0000256" key="5">
    <source>
        <dbReference type="ARBA" id="ARBA00022801"/>
    </source>
</evidence>
<comment type="similarity">
    <text evidence="1">Belongs to the helicase family. DnaB subfamily.</text>
</comment>
<dbReference type="PROSITE" id="PS51199">
    <property type="entry name" value="SF4_HELICASE"/>
    <property type="match status" value="1"/>
</dbReference>
<keyword evidence="5" id="KW-0378">Hydrolase</keyword>
<evidence type="ECO:0000313" key="13">
    <source>
        <dbReference type="EMBL" id="MTH28419.1"/>
    </source>
</evidence>